<evidence type="ECO:0000313" key="1">
    <source>
        <dbReference type="EMBL" id="AQS59443.1"/>
    </source>
</evidence>
<organism evidence="1 2">
    <name type="scientific">Desulforamulus ferrireducens</name>
    <dbReference type="NCBI Taxonomy" id="1833852"/>
    <lineage>
        <taxon>Bacteria</taxon>
        <taxon>Bacillati</taxon>
        <taxon>Bacillota</taxon>
        <taxon>Clostridia</taxon>
        <taxon>Eubacteriales</taxon>
        <taxon>Peptococcaceae</taxon>
        <taxon>Desulforamulus</taxon>
    </lineage>
</organism>
<proteinExistence type="predicted"/>
<protein>
    <submittedName>
        <fullName evidence="1">Uncharacterized protein</fullName>
    </submittedName>
</protein>
<dbReference type="STRING" id="1833852.B0537_10300"/>
<dbReference type="Proteomes" id="UP000189464">
    <property type="component" value="Chromosome"/>
</dbReference>
<dbReference type="EMBL" id="CP019698">
    <property type="protein sequence ID" value="AQS59443.1"/>
    <property type="molecule type" value="Genomic_DNA"/>
</dbReference>
<gene>
    <name evidence="1" type="ORF">B0537_10300</name>
</gene>
<name>A0A1S6IXE3_9FIRM</name>
<keyword evidence="2" id="KW-1185">Reference proteome</keyword>
<dbReference type="RefSeq" id="WP_077714512.1">
    <property type="nucleotide sequence ID" value="NZ_CP019698.1"/>
</dbReference>
<dbReference type="AlphaFoldDB" id="A0A1S6IXE3"/>
<evidence type="ECO:0000313" key="2">
    <source>
        <dbReference type="Proteomes" id="UP000189464"/>
    </source>
</evidence>
<sequence length="76" mass="9098">MIQFSLKEYKKNPKNAKEKVFIQFLYERFGGLPNDSEEFDNEYFTLFDEDHLIESLNYYISKNRVNKQSTAGDFIT</sequence>
<dbReference type="KEGG" id="dfg:B0537_10300"/>
<accession>A0A1S6IXE3</accession>
<reference evidence="1 2" key="1">
    <citation type="journal article" date="2016" name="Int. J. Syst. Evol. Microbiol.">
        <title>Desulfotomaculum ferrireducens sp. nov., a moderately thermophilic sulfate-reducing and dissimilatory Fe(III)-reducing bacterium isolated from compost.</title>
        <authorList>
            <person name="Yang G."/>
            <person name="Guo J."/>
            <person name="Zhuang L."/>
            <person name="Yuan Y."/>
            <person name="Zhou S."/>
        </authorList>
    </citation>
    <scope>NUCLEOTIDE SEQUENCE [LARGE SCALE GENOMIC DNA]</scope>
    <source>
        <strain evidence="1 2">GSS09</strain>
    </source>
</reference>